<dbReference type="WBParaSite" id="nOo.2.0.1.t08844-RA">
    <property type="protein sequence ID" value="nOo.2.0.1.t08844-RA"/>
    <property type="gene ID" value="nOo.2.0.1.g08844"/>
</dbReference>
<evidence type="ECO:0000313" key="4">
    <source>
        <dbReference type="WBParaSite" id="nOo.2.0.1.t08844-RA"/>
    </source>
</evidence>
<evidence type="ECO:0000313" key="2">
    <source>
        <dbReference type="EMBL" id="VDM91811.1"/>
    </source>
</evidence>
<sequence>MDETNTANEYRSMTDKCTTSKDHKLDISMKCIPTRIEYLNSQFLVFDVDVSEQLMRECRIITEACGTSPDARADLRKYGAPFILMPEQVANSTEDIPSEGKDAQLSSTHSTRLDDVALRKKAEMIAKGRKAKKLKRQTNSGATAAALKIRRCDIVNVEVTVSEIDDTMKEISRPGNTLKQGDTWFLPLCELF</sequence>
<reference evidence="2 3" key="2">
    <citation type="submission" date="2018-08" db="EMBL/GenBank/DDBJ databases">
        <authorList>
            <person name="Laetsch R D."/>
            <person name="Stevens L."/>
            <person name="Kumar S."/>
            <person name="Blaxter L. M."/>
        </authorList>
    </citation>
    <scope>NUCLEOTIDE SEQUENCE [LARGE SCALE GENOMIC DNA]</scope>
</reference>
<feature type="domain" description="TSEN34 N-terminal" evidence="1">
    <location>
        <begin position="35"/>
        <end position="90"/>
    </location>
</feature>
<evidence type="ECO:0000313" key="3">
    <source>
        <dbReference type="Proteomes" id="UP000271087"/>
    </source>
</evidence>
<keyword evidence="3" id="KW-1185">Reference proteome</keyword>
<accession>A0A182EL55</accession>
<dbReference type="InterPro" id="IPR059049">
    <property type="entry name" value="TSEN34_N"/>
</dbReference>
<organism evidence="4">
    <name type="scientific">Onchocerca ochengi</name>
    <name type="common">Filarial nematode worm</name>
    <dbReference type="NCBI Taxonomy" id="42157"/>
    <lineage>
        <taxon>Eukaryota</taxon>
        <taxon>Metazoa</taxon>
        <taxon>Ecdysozoa</taxon>
        <taxon>Nematoda</taxon>
        <taxon>Chromadorea</taxon>
        <taxon>Rhabditida</taxon>
        <taxon>Spirurina</taxon>
        <taxon>Spiruromorpha</taxon>
        <taxon>Filarioidea</taxon>
        <taxon>Onchocercidae</taxon>
        <taxon>Onchocerca</taxon>
    </lineage>
</organism>
<evidence type="ECO:0000259" key="1">
    <source>
        <dbReference type="Pfam" id="PF26577"/>
    </source>
</evidence>
<proteinExistence type="predicted"/>
<dbReference type="EMBL" id="UYRW01003922">
    <property type="protein sequence ID" value="VDM91811.1"/>
    <property type="molecule type" value="Genomic_DNA"/>
</dbReference>
<name>A0A182EL55_ONCOC</name>
<reference evidence="4" key="1">
    <citation type="submission" date="2016-06" db="UniProtKB">
        <authorList>
            <consortium name="WormBaseParasite"/>
        </authorList>
    </citation>
    <scope>IDENTIFICATION</scope>
</reference>
<dbReference type="STRING" id="42157.A0A182EL55"/>
<dbReference type="Pfam" id="PF26577">
    <property type="entry name" value="TSEN34_N"/>
    <property type="match status" value="1"/>
</dbReference>
<dbReference type="AlphaFoldDB" id="A0A182EL55"/>
<protein>
    <submittedName>
        <fullName evidence="4">TAFII55_N domain-containing protein</fullName>
    </submittedName>
</protein>
<gene>
    <name evidence="2" type="ORF">NOO_LOCUS8844</name>
</gene>
<dbReference type="OrthoDB" id="10256176at2759"/>
<dbReference type="Proteomes" id="UP000271087">
    <property type="component" value="Unassembled WGS sequence"/>
</dbReference>